<evidence type="ECO:0000256" key="4">
    <source>
        <dbReference type="SAM" id="Phobius"/>
    </source>
</evidence>
<keyword evidence="8" id="KW-1185">Reference proteome</keyword>
<evidence type="ECO:0000256" key="5">
    <source>
        <dbReference type="SAM" id="SignalP"/>
    </source>
</evidence>
<dbReference type="Pfam" id="PF00085">
    <property type="entry name" value="Thioredoxin"/>
    <property type="match status" value="1"/>
</dbReference>
<dbReference type="Gene3D" id="3.40.30.10">
    <property type="entry name" value="Glutaredoxin"/>
    <property type="match status" value="2"/>
</dbReference>
<dbReference type="EC" id="5.3.4.1" evidence="7"/>
<keyword evidence="4" id="KW-0812">Transmembrane</keyword>
<evidence type="ECO:0000259" key="6">
    <source>
        <dbReference type="PROSITE" id="PS51352"/>
    </source>
</evidence>
<name>A0AAF0J2H0_9BASI</name>
<dbReference type="PANTHER" id="PTHR45672:SF3">
    <property type="entry name" value="THIOREDOXIN DOMAIN-CONTAINING PROTEIN 5"/>
    <property type="match status" value="1"/>
</dbReference>
<dbReference type="Pfam" id="PF13848">
    <property type="entry name" value="Thioredoxin_6"/>
    <property type="match status" value="1"/>
</dbReference>
<dbReference type="EMBL" id="CP119900">
    <property type="protein sequence ID" value="WFD21970.1"/>
    <property type="molecule type" value="Genomic_DNA"/>
</dbReference>
<evidence type="ECO:0000256" key="1">
    <source>
        <dbReference type="ARBA" id="ARBA00006347"/>
    </source>
</evidence>
<dbReference type="GO" id="GO:0005783">
    <property type="term" value="C:endoplasmic reticulum"/>
    <property type="evidence" value="ECO:0007669"/>
    <property type="project" value="TreeGrafter"/>
</dbReference>
<dbReference type="GO" id="GO:0003756">
    <property type="term" value="F:protein disulfide isomerase activity"/>
    <property type="evidence" value="ECO:0007669"/>
    <property type="project" value="UniProtKB-EC"/>
</dbReference>
<feature type="signal peptide" evidence="5">
    <location>
        <begin position="1"/>
        <end position="19"/>
    </location>
</feature>
<dbReference type="InterPro" id="IPR036249">
    <property type="entry name" value="Thioredoxin-like_sf"/>
</dbReference>
<keyword evidence="4" id="KW-0472">Membrane</keyword>
<feature type="compositionally biased region" description="Low complexity" evidence="3">
    <location>
        <begin position="163"/>
        <end position="183"/>
    </location>
</feature>
<sequence length="589" mass="65370">MLVWLLTISFAWASVYVQCMPPLDVFGEAVTLTPSNFSLTSQGAWLVEFFSPYCPHCRNFAPTWRKVAENVDALRYDNEAPYTLARVNCYEWMDLCDEQNIEFFPDAKQYFDGQLDKADVLRLTGQDADKIEQFVKEQQQIYRSKKLGIRVSPAMTASVALDASPPTTTSTAVQAPAASQASSEKQNLKPLPSLTEFGIAPIETIEQLDAYVGPDVGQGPSFVKSAYTEAAAIMAGHVNPIAVNCLKYMDVCTKYNITGWPSLHLYHQGSKTEYPMHAKRTKELFLAFLRDQGVLYLVENVNATSLDRALAQQKYSVLYLMPGSESERIMIENVRMSVSSPMAFYASDDPAIAQLLMGGGPSLFVFQGAVSHLVANLPLSAVAGQSNDTAVTAIAQWLNLQAQPPVEELSASGLDSALSQAPGVVMTVLSSSSADLNEQLQQFTDFARTWRSSSDLSHKPFLFAWLDYDRYPELLLSRYRIHVSSTPTLLVLEGHSSTMYQPSTKGTWLEQSELLLWLDSVSQGQEHGQKFGTVLTRTWTSVRATGAPLVSSHPLLMLLVFLSLLLLFPRTRRMVLRWVPRSHASTKMV</sequence>
<dbReference type="SUPFAM" id="SSF52833">
    <property type="entry name" value="Thioredoxin-like"/>
    <property type="match status" value="2"/>
</dbReference>
<dbReference type="InterPro" id="IPR013766">
    <property type="entry name" value="Thioredoxin_domain"/>
</dbReference>
<evidence type="ECO:0000313" key="7">
    <source>
        <dbReference type="EMBL" id="WFD21970.1"/>
    </source>
</evidence>
<evidence type="ECO:0000256" key="2">
    <source>
        <dbReference type="ARBA" id="ARBA00022729"/>
    </source>
</evidence>
<proteinExistence type="inferred from homology"/>
<evidence type="ECO:0000313" key="8">
    <source>
        <dbReference type="Proteomes" id="UP001214415"/>
    </source>
</evidence>
<gene>
    <name evidence="7" type="ORF">MEQU1_000632</name>
</gene>
<dbReference type="GO" id="GO:0006457">
    <property type="term" value="P:protein folding"/>
    <property type="evidence" value="ECO:0007669"/>
    <property type="project" value="TreeGrafter"/>
</dbReference>
<dbReference type="InterPro" id="IPR051063">
    <property type="entry name" value="PDI"/>
</dbReference>
<keyword evidence="4" id="KW-1133">Transmembrane helix</keyword>
<feature type="region of interest" description="Disordered" evidence="3">
    <location>
        <begin position="162"/>
        <end position="187"/>
    </location>
</feature>
<evidence type="ECO:0000256" key="3">
    <source>
        <dbReference type="SAM" id="MobiDB-lite"/>
    </source>
</evidence>
<feature type="domain" description="Thioredoxin" evidence="6">
    <location>
        <begin position="14"/>
        <end position="140"/>
    </location>
</feature>
<dbReference type="PROSITE" id="PS51352">
    <property type="entry name" value="THIOREDOXIN_2"/>
    <property type="match status" value="1"/>
</dbReference>
<feature type="chain" id="PRO_5041982951" evidence="5">
    <location>
        <begin position="20"/>
        <end position="589"/>
    </location>
</feature>
<feature type="transmembrane region" description="Helical" evidence="4">
    <location>
        <begin position="550"/>
        <end position="568"/>
    </location>
</feature>
<dbReference type="Proteomes" id="UP001214415">
    <property type="component" value="Chromosome 1"/>
</dbReference>
<accession>A0AAF0J2H0</accession>
<dbReference type="AlphaFoldDB" id="A0AAF0J2H0"/>
<protein>
    <submittedName>
        <fullName evidence="7">Protein disulfide-isomerase</fullName>
        <ecNumber evidence="7">5.3.4.1</ecNumber>
    </submittedName>
</protein>
<dbReference type="InterPro" id="IPR017937">
    <property type="entry name" value="Thioredoxin_CS"/>
</dbReference>
<dbReference type="CDD" id="cd02961">
    <property type="entry name" value="PDI_a_family"/>
    <property type="match status" value="2"/>
</dbReference>
<keyword evidence="7" id="KW-0413">Isomerase</keyword>
<dbReference type="PANTHER" id="PTHR45672">
    <property type="entry name" value="PROTEIN DISULFIDE-ISOMERASE C17H9.14C-RELATED"/>
    <property type="match status" value="1"/>
</dbReference>
<organism evidence="7 8">
    <name type="scientific">Malassezia equina</name>
    <dbReference type="NCBI Taxonomy" id="1381935"/>
    <lineage>
        <taxon>Eukaryota</taxon>
        <taxon>Fungi</taxon>
        <taxon>Dikarya</taxon>
        <taxon>Basidiomycota</taxon>
        <taxon>Ustilaginomycotina</taxon>
        <taxon>Malasseziomycetes</taxon>
        <taxon>Malasseziales</taxon>
        <taxon>Malasseziaceae</taxon>
        <taxon>Malassezia</taxon>
    </lineage>
</organism>
<reference evidence="7" key="1">
    <citation type="submission" date="2023-03" db="EMBL/GenBank/DDBJ databases">
        <title>Mating type loci evolution in Malassezia.</title>
        <authorList>
            <person name="Coelho M.A."/>
        </authorList>
    </citation>
    <scope>NUCLEOTIDE SEQUENCE</scope>
    <source>
        <strain evidence="7">CBS 12830</strain>
    </source>
</reference>
<comment type="similarity">
    <text evidence="1">Belongs to the protein disulfide isomerase family.</text>
</comment>
<dbReference type="PROSITE" id="PS00194">
    <property type="entry name" value="THIOREDOXIN_1"/>
    <property type="match status" value="1"/>
</dbReference>
<keyword evidence="2 5" id="KW-0732">Signal</keyword>